<reference evidence="9 10" key="1">
    <citation type="submission" date="2019-06" db="EMBL/GenBank/DDBJ databases">
        <title>Sequencing the genomes of 1000 actinobacteria strains.</title>
        <authorList>
            <person name="Klenk H.-P."/>
        </authorList>
    </citation>
    <scope>NUCLEOTIDE SEQUENCE [LARGE SCALE GENOMIC DNA]</scope>
    <source>
        <strain evidence="9 10">DSM 45928</strain>
    </source>
</reference>
<dbReference type="InterPro" id="IPR007793">
    <property type="entry name" value="DivIVA_fam"/>
</dbReference>
<comment type="similarity">
    <text evidence="2">Belongs to the DivIVA family.</text>
</comment>
<protein>
    <recommendedName>
        <fullName evidence="3">Cell wall synthesis protein Wag31</fullName>
    </recommendedName>
    <alternativeName>
        <fullName evidence="8">Antigen 84</fullName>
    </alternativeName>
</protein>
<dbReference type="OrthoDB" id="5198800at2"/>
<keyword evidence="6" id="KW-0175">Coiled coil</keyword>
<name>A0A543B316_9ACTN</name>
<comment type="subcellular location">
    <subcellularLocation>
        <location evidence="1">Cytoplasm</location>
    </subcellularLocation>
</comment>
<evidence type="ECO:0000313" key="10">
    <source>
        <dbReference type="Proteomes" id="UP000317043"/>
    </source>
</evidence>
<evidence type="ECO:0000256" key="4">
    <source>
        <dbReference type="ARBA" id="ARBA00022490"/>
    </source>
</evidence>
<evidence type="ECO:0000256" key="6">
    <source>
        <dbReference type="ARBA" id="ARBA00023054"/>
    </source>
</evidence>
<dbReference type="Proteomes" id="UP000317043">
    <property type="component" value="Unassembled WGS sequence"/>
</dbReference>
<evidence type="ECO:0000256" key="8">
    <source>
        <dbReference type="ARBA" id="ARBA00031737"/>
    </source>
</evidence>
<dbReference type="GO" id="GO:0005737">
    <property type="term" value="C:cytoplasm"/>
    <property type="evidence" value="ECO:0007669"/>
    <property type="project" value="UniProtKB-SubCell"/>
</dbReference>
<evidence type="ECO:0000256" key="1">
    <source>
        <dbReference type="ARBA" id="ARBA00004496"/>
    </source>
</evidence>
<evidence type="ECO:0000256" key="7">
    <source>
        <dbReference type="ARBA" id="ARBA00023306"/>
    </source>
</evidence>
<keyword evidence="7" id="KW-0131">Cell cycle</keyword>
<evidence type="ECO:0000313" key="9">
    <source>
        <dbReference type="EMBL" id="TQL79229.1"/>
    </source>
</evidence>
<keyword evidence="5" id="KW-0132">Cell division</keyword>
<proteinExistence type="inferred from homology"/>
<dbReference type="InterPro" id="IPR019933">
    <property type="entry name" value="DivIVA_domain"/>
</dbReference>
<dbReference type="PANTHER" id="PTHR35794:SF2">
    <property type="entry name" value="CELL DIVISION PROTEIN DIVIVA"/>
    <property type="match status" value="1"/>
</dbReference>
<dbReference type="AlphaFoldDB" id="A0A543B316"/>
<comment type="caution">
    <text evidence="9">The sequence shown here is derived from an EMBL/GenBank/DDBJ whole genome shotgun (WGS) entry which is preliminary data.</text>
</comment>
<dbReference type="Gene3D" id="6.10.250.660">
    <property type="match status" value="2"/>
</dbReference>
<sequence>MTWSDRLESIGITPRGYDPGQVRELVWRIDQALSGRIPHAVTASDVGSTTFDLVVEGYDPAGVDAVLSEMIRQLRSLPPPTKAPQAVPAPTQAMDRYARVELLRRCWELRGKRFRRFRFGRGYRITEVDDFTDFVAARYGNGMSAKDAREVEFSQQWRGYDESAVDDWLDAVEDLLRSEGR</sequence>
<dbReference type="GO" id="GO:0051301">
    <property type="term" value="P:cell division"/>
    <property type="evidence" value="ECO:0007669"/>
    <property type="project" value="UniProtKB-KW"/>
</dbReference>
<dbReference type="EMBL" id="VFOW01000001">
    <property type="protein sequence ID" value="TQL79229.1"/>
    <property type="molecule type" value="Genomic_DNA"/>
</dbReference>
<dbReference type="NCBIfam" id="TIGR03544">
    <property type="entry name" value="DivI1A_domain"/>
    <property type="match status" value="2"/>
</dbReference>
<evidence type="ECO:0000256" key="3">
    <source>
        <dbReference type="ARBA" id="ARBA00018787"/>
    </source>
</evidence>
<dbReference type="PANTHER" id="PTHR35794">
    <property type="entry name" value="CELL DIVISION PROTEIN DIVIVA"/>
    <property type="match status" value="1"/>
</dbReference>
<evidence type="ECO:0000256" key="2">
    <source>
        <dbReference type="ARBA" id="ARBA00009008"/>
    </source>
</evidence>
<gene>
    <name evidence="9" type="ORF">FB566_4830</name>
</gene>
<keyword evidence="4" id="KW-0963">Cytoplasm</keyword>
<accession>A0A543B316</accession>
<dbReference type="InParanoid" id="A0A543B316"/>
<dbReference type="RefSeq" id="WP_142044373.1">
    <property type="nucleotide sequence ID" value="NZ_JBHTGS010000002.1"/>
</dbReference>
<evidence type="ECO:0000256" key="5">
    <source>
        <dbReference type="ARBA" id="ARBA00022618"/>
    </source>
</evidence>
<organism evidence="9 10">
    <name type="scientific">Stackebrandtia endophytica</name>
    <dbReference type="NCBI Taxonomy" id="1496996"/>
    <lineage>
        <taxon>Bacteria</taxon>
        <taxon>Bacillati</taxon>
        <taxon>Actinomycetota</taxon>
        <taxon>Actinomycetes</taxon>
        <taxon>Glycomycetales</taxon>
        <taxon>Glycomycetaceae</taxon>
        <taxon>Stackebrandtia</taxon>
    </lineage>
</organism>
<keyword evidence="10" id="KW-1185">Reference proteome</keyword>